<dbReference type="FunFam" id="3.40.50.1820:FF:000005">
    <property type="entry name" value="Prolyl endopeptidase"/>
    <property type="match status" value="1"/>
</dbReference>
<protein>
    <recommendedName>
        <fullName evidence="4 10">Prolyl endopeptidase</fullName>
        <ecNumber evidence="10">3.4.21.-</ecNumber>
    </recommendedName>
</protein>
<keyword evidence="9" id="KW-0007">Acetylation</keyword>
<comment type="catalytic activity">
    <reaction evidence="1">
        <text>Hydrolysis of Pro-|-Xaa &gt;&gt; Ala-|-Xaa in oligopeptides.</text>
        <dbReference type="EC" id="3.4.21.26"/>
    </reaction>
</comment>
<name>A0AAV0LLL7_9ROSI</name>
<dbReference type="FunFam" id="2.130.10.120:FF:000001">
    <property type="entry name" value="Prolyl endopeptidase"/>
    <property type="match status" value="1"/>
</dbReference>
<feature type="domain" description="Peptidase S9 prolyl oligopeptidase catalytic" evidence="11">
    <location>
        <begin position="594"/>
        <end position="822"/>
    </location>
</feature>
<evidence type="ECO:0000256" key="6">
    <source>
        <dbReference type="ARBA" id="ARBA00022670"/>
    </source>
</evidence>
<dbReference type="GO" id="GO:0006508">
    <property type="term" value="P:proteolysis"/>
    <property type="evidence" value="ECO:0007669"/>
    <property type="project" value="UniProtKB-KW"/>
</dbReference>
<dbReference type="GO" id="GO:0070012">
    <property type="term" value="F:oligopeptidase activity"/>
    <property type="evidence" value="ECO:0007669"/>
    <property type="project" value="TreeGrafter"/>
</dbReference>
<dbReference type="InterPro" id="IPR001375">
    <property type="entry name" value="Peptidase_S9_cat"/>
</dbReference>
<keyword evidence="6 10" id="KW-0645">Protease</keyword>
<comment type="subcellular location">
    <subcellularLocation>
        <location evidence="2">Cytoplasm</location>
    </subcellularLocation>
</comment>
<dbReference type="InterPro" id="IPR029058">
    <property type="entry name" value="AB_hydrolase_fold"/>
</dbReference>
<dbReference type="Gene3D" id="3.40.50.1820">
    <property type="entry name" value="alpha/beta hydrolase"/>
    <property type="match status" value="1"/>
</dbReference>
<dbReference type="Pfam" id="PF00326">
    <property type="entry name" value="Peptidase_S9"/>
    <property type="match status" value="1"/>
</dbReference>
<evidence type="ECO:0000256" key="4">
    <source>
        <dbReference type="ARBA" id="ARBA00016310"/>
    </source>
</evidence>
<evidence type="ECO:0000313" key="14">
    <source>
        <dbReference type="Proteomes" id="UP001154282"/>
    </source>
</evidence>
<evidence type="ECO:0000256" key="7">
    <source>
        <dbReference type="ARBA" id="ARBA00022801"/>
    </source>
</evidence>
<dbReference type="PROSITE" id="PS00708">
    <property type="entry name" value="PRO_ENDOPEP_SER"/>
    <property type="match status" value="1"/>
</dbReference>
<dbReference type="InterPro" id="IPR002471">
    <property type="entry name" value="Pept_S9_AS"/>
</dbReference>
<dbReference type="EMBL" id="CAMGYJ010000006">
    <property type="protein sequence ID" value="CAI0435432.1"/>
    <property type="molecule type" value="Genomic_DNA"/>
</dbReference>
<dbReference type="PANTHER" id="PTHR42881:SF2">
    <property type="entry name" value="PROLYL ENDOPEPTIDASE"/>
    <property type="match status" value="1"/>
</dbReference>
<keyword evidence="14" id="KW-1185">Reference proteome</keyword>
<dbReference type="PANTHER" id="PTHR42881">
    <property type="entry name" value="PROLYL ENDOPEPTIDASE"/>
    <property type="match status" value="1"/>
</dbReference>
<accession>A0AAV0LLL7</accession>
<dbReference type="Gene3D" id="2.130.10.120">
    <property type="entry name" value="Prolyl oligopeptidase, N-terminal domain"/>
    <property type="match status" value="1"/>
</dbReference>
<evidence type="ECO:0000259" key="11">
    <source>
        <dbReference type="Pfam" id="PF00326"/>
    </source>
</evidence>
<dbReference type="AlphaFoldDB" id="A0AAV0LLL7"/>
<dbReference type="GO" id="GO:0005829">
    <property type="term" value="C:cytosol"/>
    <property type="evidence" value="ECO:0007669"/>
    <property type="project" value="TreeGrafter"/>
</dbReference>
<evidence type="ECO:0000256" key="1">
    <source>
        <dbReference type="ARBA" id="ARBA00001070"/>
    </source>
</evidence>
<gene>
    <name evidence="13" type="ORF">LITE_LOCUS24697</name>
</gene>
<sequence length="827" mass="91899">MTRPLSISFPLRLAKNLLTSQCSHPYTIAAAHLLLSSSPPPPILFRFHRHYASLAVSVSPPNKSPYIQTLPPSQSHQPTTTFSSLSASPLLTSPPSTMGSLSAPAGGLLPYPPARRDETVVEDYHGVKVSDPYRWLEDPDSEETKAFVEEQVKLTDSVLKTCDAREKLKEKITKLFDHPRYEAPSKRGDKYFYFHNTGLQAQSVLYVQDGLEGEPEVLLDPNTLSEDGTVALGKLSVSEDGKYLAYGVSSSGSDWITIKVMRVEDKRVEEDTISWAKFTGISWTHDSKGFFYSRYPAPKDGEKLDAGTETNINLYQESYYHFLGTDQSEDILCWKDQENPKHFFGASVADDGKHVLLHISEGCDPVNKIYYCDISTLPGGLEGFKGSNKLLPFTKLVDNFDAQYEPVANDGTTFTFLTNKDAPRYKLVRVDLNDPSSWTDVVPESEKDVLESADVVNGDKLILSYLSDVKNVLEIRDLKTGSFLHQLPIDIGTVTRVSARRQDSVAFIGFTSFLSPGIIYQCDFGSGDPEMKVFRETNVPGFDRSEFQVKQVFVTSKDGNKFPIFIGSKKDIKLDGSNPCLLYGYGGFNISITPSFSVTRVTLAKHLGVVFCIANIRGGGEYGEEWHKAGSLGSKQNVFDDFISAGEYLVSEGYTQPKKLCIEGGSNGGLLVGACMNQRPDLFGCSLAHVGVMDMLRFHKFTIGHAWTTDYGCSDKEEEFHWLIKYSPLHNVRRPWEVSPDVQYPPTMLLTADHDDRVVPLHSLKLLATLQHVLCTSLDNSPQTNPIIGRIDRKSGHGAGRPTQKMIDESADRYGFMAKVVNATWTE</sequence>
<comment type="similarity">
    <text evidence="3 10">Belongs to the peptidase S9A family.</text>
</comment>
<evidence type="ECO:0000256" key="10">
    <source>
        <dbReference type="RuleBase" id="RU368024"/>
    </source>
</evidence>
<evidence type="ECO:0000256" key="5">
    <source>
        <dbReference type="ARBA" id="ARBA00022490"/>
    </source>
</evidence>
<evidence type="ECO:0000256" key="8">
    <source>
        <dbReference type="ARBA" id="ARBA00022825"/>
    </source>
</evidence>
<comment type="caution">
    <text evidence="13">The sequence shown here is derived from an EMBL/GenBank/DDBJ whole genome shotgun (WGS) entry which is preliminary data.</text>
</comment>
<keyword evidence="5" id="KW-0963">Cytoplasm</keyword>
<evidence type="ECO:0000256" key="3">
    <source>
        <dbReference type="ARBA" id="ARBA00005228"/>
    </source>
</evidence>
<dbReference type="Pfam" id="PF02897">
    <property type="entry name" value="Peptidase_S9_N"/>
    <property type="match status" value="1"/>
</dbReference>
<evidence type="ECO:0000313" key="13">
    <source>
        <dbReference type="EMBL" id="CAI0435432.1"/>
    </source>
</evidence>
<dbReference type="SUPFAM" id="SSF50993">
    <property type="entry name" value="Peptidase/esterase 'gauge' domain"/>
    <property type="match status" value="1"/>
</dbReference>
<evidence type="ECO:0000256" key="2">
    <source>
        <dbReference type="ARBA" id="ARBA00004496"/>
    </source>
</evidence>
<keyword evidence="7 10" id="KW-0378">Hydrolase</keyword>
<dbReference type="InterPro" id="IPR002470">
    <property type="entry name" value="Peptidase_S9A"/>
</dbReference>
<dbReference type="FunFam" id="3.40.50.1820:FF:000275">
    <property type="entry name" value="Prolyl endopeptidase"/>
    <property type="match status" value="1"/>
</dbReference>
<feature type="domain" description="Peptidase S9A N-terminal" evidence="12">
    <location>
        <begin position="112"/>
        <end position="534"/>
    </location>
</feature>
<evidence type="ECO:0000259" key="12">
    <source>
        <dbReference type="Pfam" id="PF02897"/>
    </source>
</evidence>
<dbReference type="PRINTS" id="PR00862">
    <property type="entry name" value="PROLIGOPTASE"/>
</dbReference>
<dbReference type="EC" id="3.4.21.-" evidence="10"/>
<dbReference type="InterPro" id="IPR023302">
    <property type="entry name" value="Pept_S9A_N"/>
</dbReference>
<dbReference type="SUPFAM" id="SSF53474">
    <property type="entry name" value="alpha/beta-Hydrolases"/>
    <property type="match status" value="1"/>
</dbReference>
<reference evidence="13" key="1">
    <citation type="submission" date="2022-08" db="EMBL/GenBank/DDBJ databases">
        <authorList>
            <person name="Gutierrez-Valencia J."/>
        </authorList>
    </citation>
    <scope>NUCLEOTIDE SEQUENCE</scope>
</reference>
<dbReference type="Proteomes" id="UP001154282">
    <property type="component" value="Unassembled WGS sequence"/>
</dbReference>
<keyword evidence="8 10" id="KW-0720">Serine protease</keyword>
<dbReference type="InterPro" id="IPR051167">
    <property type="entry name" value="Prolyl_oligopep/macrocyclase"/>
</dbReference>
<evidence type="ECO:0000256" key="9">
    <source>
        <dbReference type="ARBA" id="ARBA00022990"/>
    </source>
</evidence>
<proteinExistence type="inferred from homology"/>
<dbReference type="GO" id="GO:0004252">
    <property type="term" value="F:serine-type endopeptidase activity"/>
    <property type="evidence" value="ECO:0007669"/>
    <property type="project" value="UniProtKB-UniRule"/>
</dbReference>
<organism evidence="13 14">
    <name type="scientific">Linum tenue</name>
    <dbReference type="NCBI Taxonomy" id="586396"/>
    <lineage>
        <taxon>Eukaryota</taxon>
        <taxon>Viridiplantae</taxon>
        <taxon>Streptophyta</taxon>
        <taxon>Embryophyta</taxon>
        <taxon>Tracheophyta</taxon>
        <taxon>Spermatophyta</taxon>
        <taxon>Magnoliopsida</taxon>
        <taxon>eudicotyledons</taxon>
        <taxon>Gunneridae</taxon>
        <taxon>Pentapetalae</taxon>
        <taxon>rosids</taxon>
        <taxon>fabids</taxon>
        <taxon>Malpighiales</taxon>
        <taxon>Linaceae</taxon>
        <taxon>Linum</taxon>
    </lineage>
</organism>